<dbReference type="AlphaFoldDB" id="A0A1T4NIC9"/>
<evidence type="ECO:0000256" key="6">
    <source>
        <dbReference type="ARBA" id="ARBA00039022"/>
    </source>
</evidence>
<dbReference type="InterPro" id="IPR029044">
    <property type="entry name" value="Nucleotide-diphossugar_trans"/>
</dbReference>
<dbReference type="InterPro" id="IPR001173">
    <property type="entry name" value="Glyco_trans_2-like"/>
</dbReference>
<keyword evidence="3" id="KW-0328">Glycosyltransferase</keyword>
<dbReference type="InterPro" id="IPR050256">
    <property type="entry name" value="Glycosyltransferase_2"/>
</dbReference>
<dbReference type="PANTHER" id="PTHR48090:SF10">
    <property type="entry name" value="GLUCOSYL-3-PHOSPHOGLYCERATE SYNTHASE"/>
    <property type="match status" value="1"/>
</dbReference>
<keyword evidence="12" id="KW-1185">Reference proteome</keyword>
<dbReference type="Gene3D" id="3.90.550.10">
    <property type="entry name" value="Spore Coat Polysaccharide Biosynthesis Protein SpsA, Chain A"/>
    <property type="match status" value="1"/>
</dbReference>
<dbReference type="Proteomes" id="UP000189933">
    <property type="component" value="Unassembled WGS sequence"/>
</dbReference>
<evidence type="ECO:0000259" key="10">
    <source>
        <dbReference type="Pfam" id="PF00535"/>
    </source>
</evidence>
<sequence length="229" mass="24869">MSCQDRYQVLVLVPAHNEEKKIAATVKSALTIPGVTRVVVVDDASTDRTAELAEAAGAEVIRLSRNLGKGGALNRGLKEFREDLLLLLDGDLGETAAEGVKLLTPLLEGRAEMTIARFPRASKKGGFGLVKGLARWGIQRLSGYLPQAPLSGQRGLTRKAMETAGGFAEGYGVEVALTVAVARAGLPILEVECAMTHDETGRDLAGFWHRGRQFYHVARTLCYLHRRYR</sequence>
<comment type="similarity">
    <text evidence="2">Belongs to the glycosyltransferase 2 family.</text>
</comment>
<reference evidence="12" key="1">
    <citation type="submission" date="2017-02" db="EMBL/GenBank/DDBJ databases">
        <authorList>
            <person name="Varghese N."/>
            <person name="Submissions S."/>
        </authorList>
    </citation>
    <scope>NUCLEOTIDE SEQUENCE [LARGE SCALE GENOMIC DNA]</scope>
    <source>
        <strain evidence="12">DSM 16521</strain>
    </source>
</reference>
<evidence type="ECO:0000256" key="9">
    <source>
        <dbReference type="ARBA" id="ARBA00048997"/>
    </source>
</evidence>
<organism evidence="11 12">
    <name type="scientific">Carboxydocella sporoproducens DSM 16521</name>
    <dbReference type="NCBI Taxonomy" id="1121270"/>
    <lineage>
        <taxon>Bacteria</taxon>
        <taxon>Bacillati</taxon>
        <taxon>Bacillota</taxon>
        <taxon>Clostridia</taxon>
        <taxon>Eubacteriales</taxon>
        <taxon>Clostridiales Family XVI. Incertae Sedis</taxon>
        <taxon>Carboxydocella</taxon>
    </lineage>
</organism>
<keyword evidence="5" id="KW-0460">Magnesium</keyword>
<evidence type="ECO:0000313" key="11">
    <source>
        <dbReference type="EMBL" id="SJZ79019.1"/>
    </source>
</evidence>
<name>A0A1T4NIC9_9FIRM</name>
<keyword evidence="4 11" id="KW-0808">Transferase</keyword>
<dbReference type="EMBL" id="FUXM01000007">
    <property type="protein sequence ID" value="SJZ79019.1"/>
    <property type="molecule type" value="Genomic_DNA"/>
</dbReference>
<comment type="catalytic activity">
    <reaction evidence="9">
        <text>an NDP-alpha-D-glucose + (2R)-3-phosphoglycerate = (2R)-2-O-(alpha-D-glucopyranosyl)-3-phospho-glycerate + a ribonucleoside 5'-diphosphate + H(+)</text>
        <dbReference type="Rhea" id="RHEA:47244"/>
        <dbReference type="ChEBI" id="CHEBI:15378"/>
        <dbReference type="ChEBI" id="CHEBI:57930"/>
        <dbReference type="ChEBI" id="CHEBI:58272"/>
        <dbReference type="ChEBI" id="CHEBI:62600"/>
        <dbReference type="ChEBI" id="CHEBI:76533"/>
        <dbReference type="EC" id="2.4.1.266"/>
    </reaction>
    <physiologicalReaction direction="left-to-right" evidence="9">
        <dbReference type="Rhea" id="RHEA:47245"/>
    </physiologicalReaction>
</comment>
<dbReference type="PANTHER" id="PTHR48090">
    <property type="entry name" value="UNDECAPRENYL-PHOSPHATE 4-DEOXY-4-FORMAMIDO-L-ARABINOSE TRANSFERASE-RELATED"/>
    <property type="match status" value="1"/>
</dbReference>
<dbReference type="RefSeq" id="WP_078665019.1">
    <property type="nucleotide sequence ID" value="NZ_FUXM01000007.1"/>
</dbReference>
<evidence type="ECO:0000256" key="3">
    <source>
        <dbReference type="ARBA" id="ARBA00022676"/>
    </source>
</evidence>
<evidence type="ECO:0000256" key="4">
    <source>
        <dbReference type="ARBA" id="ARBA00022679"/>
    </source>
</evidence>
<gene>
    <name evidence="11" type="ORF">SAMN02745885_00922</name>
</gene>
<accession>A0A1T4NIC9</accession>
<feature type="domain" description="Glycosyltransferase 2-like" evidence="10">
    <location>
        <begin position="11"/>
        <end position="126"/>
    </location>
</feature>
<protein>
    <recommendedName>
        <fullName evidence="7">Glucosyl-3-phosphoglycerate synthase</fullName>
        <ecNumber evidence="6">2.4.1.266</ecNumber>
    </recommendedName>
</protein>
<proteinExistence type="inferred from homology"/>
<dbReference type="EC" id="2.4.1.266" evidence="6"/>
<dbReference type="Pfam" id="PF00535">
    <property type="entry name" value="Glycos_transf_2"/>
    <property type="match status" value="1"/>
</dbReference>
<comment type="catalytic activity">
    <reaction evidence="8">
        <text>(2R)-3-phosphoglycerate + UDP-alpha-D-glucose = (2R)-2-O-(alpha-D-glucopyranosyl)-3-phospho-glycerate + UDP + H(+)</text>
        <dbReference type="Rhea" id="RHEA:31319"/>
        <dbReference type="ChEBI" id="CHEBI:15378"/>
        <dbReference type="ChEBI" id="CHEBI:58223"/>
        <dbReference type="ChEBI" id="CHEBI:58272"/>
        <dbReference type="ChEBI" id="CHEBI:58885"/>
        <dbReference type="ChEBI" id="CHEBI:62600"/>
        <dbReference type="EC" id="2.4.1.266"/>
    </reaction>
    <physiologicalReaction direction="left-to-right" evidence="8">
        <dbReference type="Rhea" id="RHEA:31320"/>
    </physiologicalReaction>
</comment>
<evidence type="ECO:0000256" key="7">
    <source>
        <dbReference type="ARBA" id="ARBA00040894"/>
    </source>
</evidence>
<evidence type="ECO:0000256" key="8">
    <source>
        <dbReference type="ARBA" id="ARBA00048689"/>
    </source>
</evidence>
<evidence type="ECO:0000256" key="2">
    <source>
        <dbReference type="ARBA" id="ARBA00006739"/>
    </source>
</evidence>
<evidence type="ECO:0000256" key="5">
    <source>
        <dbReference type="ARBA" id="ARBA00022842"/>
    </source>
</evidence>
<dbReference type="GO" id="GO:0016757">
    <property type="term" value="F:glycosyltransferase activity"/>
    <property type="evidence" value="ECO:0007669"/>
    <property type="project" value="UniProtKB-KW"/>
</dbReference>
<evidence type="ECO:0000256" key="1">
    <source>
        <dbReference type="ARBA" id="ARBA00001946"/>
    </source>
</evidence>
<dbReference type="SUPFAM" id="SSF53448">
    <property type="entry name" value="Nucleotide-diphospho-sugar transferases"/>
    <property type="match status" value="1"/>
</dbReference>
<evidence type="ECO:0000313" key="12">
    <source>
        <dbReference type="Proteomes" id="UP000189933"/>
    </source>
</evidence>
<comment type="cofactor">
    <cofactor evidence="1">
        <name>Mg(2+)</name>
        <dbReference type="ChEBI" id="CHEBI:18420"/>
    </cofactor>
</comment>